<evidence type="ECO:0000256" key="1">
    <source>
        <dbReference type="ARBA" id="ARBA00010617"/>
    </source>
</evidence>
<dbReference type="PROSITE" id="PS00086">
    <property type="entry name" value="CYTOCHROME_P450"/>
    <property type="match status" value="1"/>
</dbReference>
<keyword evidence="8" id="KW-0812">Transmembrane</keyword>
<evidence type="ECO:0000256" key="3">
    <source>
        <dbReference type="ARBA" id="ARBA00023002"/>
    </source>
</evidence>
<dbReference type="InterPro" id="IPR001128">
    <property type="entry name" value="Cyt_P450"/>
</dbReference>
<sequence length="509" mass="56403">MGLVNIPTIIVAGVASVLLYAIFGQPKLRRNGIPRPPNTLPLAGNGIIFLRDRQKLFEWFTKCEQLYGYETLQISVPSLPPGVIISDPKNLEYVFKHEGIFAKGEFFKGRSRDLFGNGIINVDGELWKVQRKAGLNFLNTSNLRVLTDVALPQYLSQSVTFLNSTAASGEAIDLQGVFHEITTQLMGKMAYNMEMHAADEFGMAFDFASGATAERFQNPLWFITELVTGTRLRKSISLVKSFGQRIVSSATKDRKTRTGKPASSTTPKDEASERLDDISGSLVQSLLDAIGDEQLVADAALNYLSAGRDTTAQALTWTFYLLMQHPDVVIQIRDEVDRVTADSDETLEKTISEQCNPTTTPYTFAVFCEALRIFPPIPFEIKQAVQATTLPDGTFLPQDSVVVWCNWAMNRSRITWGQDADQFRPDRWIVDGKVVNKSTSEFPVFNGGPRTCLGKKMAEVIAVQVIATVTALFDCVRVDDAERVSKSSLTLPMKDGMPCMVRARQGATR</sequence>
<dbReference type="SUPFAM" id="SSF48264">
    <property type="entry name" value="Cytochrome P450"/>
    <property type="match status" value="1"/>
</dbReference>
<evidence type="ECO:0000313" key="9">
    <source>
        <dbReference type="EMBL" id="KAF9875962.1"/>
    </source>
</evidence>
<dbReference type="OrthoDB" id="1470350at2759"/>
<dbReference type="PANTHER" id="PTHR24296">
    <property type="entry name" value="CYTOCHROME P450"/>
    <property type="match status" value="1"/>
</dbReference>
<dbReference type="GO" id="GO:0016705">
    <property type="term" value="F:oxidoreductase activity, acting on paired donors, with incorporation or reduction of molecular oxygen"/>
    <property type="evidence" value="ECO:0007669"/>
    <property type="project" value="InterPro"/>
</dbReference>
<dbReference type="PRINTS" id="PR00385">
    <property type="entry name" value="P450"/>
</dbReference>
<feature type="transmembrane region" description="Helical" evidence="8">
    <location>
        <begin position="6"/>
        <end position="23"/>
    </location>
</feature>
<keyword evidence="8" id="KW-1133">Transmembrane helix</keyword>
<protein>
    <submittedName>
        <fullName evidence="9">Cytochrome p450</fullName>
    </submittedName>
</protein>
<gene>
    <name evidence="9" type="ORF">CkaCkLH20_06408</name>
</gene>
<reference evidence="9" key="2">
    <citation type="submission" date="2020-11" db="EMBL/GenBank/DDBJ databases">
        <title>Whole genome sequencing of Colletotrichum sp.</title>
        <authorList>
            <person name="Li H."/>
        </authorList>
    </citation>
    <scope>NUCLEOTIDE SEQUENCE</scope>
    <source>
        <strain evidence="9">CkLH20</strain>
    </source>
</reference>
<comment type="similarity">
    <text evidence="1 6">Belongs to the cytochrome P450 family.</text>
</comment>
<keyword evidence="8" id="KW-0472">Membrane</keyword>
<keyword evidence="5 6" id="KW-0349">Heme</keyword>
<comment type="caution">
    <text evidence="9">The sequence shown here is derived from an EMBL/GenBank/DDBJ whole genome shotgun (WGS) entry which is preliminary data.</text>
</comment>
<dbReference type="GO" id="GO:0020037">
    <property type="term" value="F:heme binding"/>
    <property type="evidence" value="ECO:0007669"/>
    <property type="project" value="InterPro"/>
</dbReference>
<keyword evidence="4 5" id="KW-0408">Iron</keyword>
<comment type="cofactor">
    <cofactor evidence="5">
        <name>heme</name>
        <dbReference type="ChEBI" id="CHEBI:30413"/>
    </cofactor>
</comment>
<proteinExistence type="inferred from homology"/>
<keyword evidence="10" id="KW-1185">Reference proteome</keyword>
<dbReference type="GO" id="GO:0006629">
    <property type="term" value="P:lipid metabolic process"/>
    <property type="evidence" value="ECO:0007669"/>
    <property type="project" value="UniProtKB-ARBA"/>
</dbReference>
<dbReference type="InterPro" id="IPR002401">
    <property type="entry name" value="Cyt_P450_E_grp-I"/>
</dbReference>
<dbReference type="Proteomes" id="UP000781932">
    <property type="component" value="Unassembled WGS sequence"/>
</dbReference>
<dbReference type="Pfam" id="PF00067">
    <property type="entry name" value="p450"/>
    <property type="match status" value="1"/>
</dbReference>
<evidence type="ECO:0000313" key="10">
    <source>
        <dbReference type="Proteomes" id="UP000781932"/>
    </source>
</evidence>
<dbReference type="InterPro" id="IPR036396">
    <property type="entry name" value="Cyt_P450_sf"/>
</dbReference>
<dbReference type="GO" id="GO:0004497">
    <property type="term" value="F:monooxygenase activity"/>
    <property type="evidence" value="ECO:0007669"/>
    <property type="project" value="UniProtKB-KW"/>
</dbReference>
<dbReference type="EMBL" id="JAATWM020000019">
    <property type="protein sequence ID" value="KAF9875962.1"/>
    <property type="molecule type" value="Genomic_DNA"/>
</dbReference>
<keyword evidence="3 6" id="KW-0560">Oxidoreductase</keyword>
<dbReference type="PRINTS" id="PR00463">
    <property type="entry name" value="EP450I"/>
</dbReference>
<dbReference type="RefSeq" id="XP_038745423.1">
    <property type="nucleotide sequence ID" value="XM_038889125.1"/>
</dbReference>
<reference evidence="9" key="1">
    <citation type="submission" date="2020-03" db="EMBL/GenBank/DDBJ databases">
        <authorList>
            <person name="He L."/>
        </authorList>
    </citation>
    <scope>NUCLEOTIDE SEQUENCE</scope>
    <source>
        <strain evidence="9">CkLH20</strain>
    </source>
</reference>
<keyword evidence="2 5" id="KW-0479">Metal-binding</keyword>
<organism evidence="9 10">
    <name type="scientific">Colletotrichum karsti</name>
    <dbReference type="NCBI Taxonomy" id="1095194"/>
    <lineage>
        <taxon>Eukaryota</taxon>
        <taxon>Fungi</taxon>
        <taxon>Dikarya</taxon>
        <taxon>Ascomycota</taxon>
        <taxon>Pezizomycotina</taxon>
        <taxon>Sordariomycetes</taxon>
        <taxon>Hypocreomycetidae</taxon>
        <taxon>Glomerellales</taxon>
        <taxon>Glomerellaceae</taxon>
        <taxon>Colletotrichum</taxon>
        <taxon>Colletotrichum boninense species complex</taxon>
    </lineage>
</organism>
<name>A0A9P6I561_9PEZI</name>
<accession>A0A9P6I561</accession>
<dbReference type="GO" id="GO:0005506">
    <property type="term" value="F:iron ion binding"/>
    <property type="evidence" value="ECO:0007669"/>
    <property type="project" value="InterPro"/>
</dbReference>
<dbReference type="GeneID" id="62162199"/>
<feature type="binding site" description="axial binding residue" evidence="5">
    <location>
        <position position="452"/>
    </location>
    <ligand>
        <name>heme</name>
        <dbReference type="ChEBI" id="CHEBI:30413"/>
    </ligand>
    <ligandPart>
        <name>Fe</name>
        <dbReference type="ChEBI" id="CHEBI:18248"/>
    </ligandPart>
</feature>
<evidence type="ECO:0000256" key="5">
    <source>
        <dbReference type="PIRSR" id="PIRSR602401-1"/>
    </source>
</evidence>
<dbReference type="AlphaFoldDB" id="A0A9P6I561"/>
<evidence type="ECO:0000256" key="7">
    <source>
        <dbReference type="SAM" id="MobiDB-lite"/>
    </source>
</evidence>
<evidence type="ECO:0000256" key="6">
    <source>
        <dbReference type="RuleBase" id="RU000461"/>
    </source>
</evidence>
<keyword evidence="6" id="KW-0503">Monooxygenase</keyword>
<evidence type="ECO:0000256" key="4">
    <source>
        <dbReference type="ARBA" id="ARBA00023004"/>
    </source>
</evidence>
<dbReference type="InterPro" id="IPR017972">
    <property type="entry name" value="Cyt_P450_CS"/>
</dbReference>
<dbReference type="Gene3D" id="1.10.630.10">
    <property type="entry name" value="Cytochrome P450"/>
    <property type="match status" value="1"/>
</dbReference>
<evidence type="ECO:0000256" key="8">
    <source>
        <dbReference type="SAM" id="Phobius"/>
    </source>
</evidence>
<feature type="region of interest" description="Disordered" evidence="7">
    <location>
        <begin position="250"/>
        <end position="274"/>
    </location>
</feature>
<evidence type="ECO:0000256" key="2">
    <source>
        <dbReference type="ARBA" id="ARBA00022723"/>
    </source>
</evidence>